<feature type="domain" description="Clr5" evidence="2">
    <location>
        <begin position="15"/>
        <end position="67"/>
    </location>
</feature>
<feature type="compositionally biased region" description="Polar residues" evidence="1">
    <location>
        <begin position="440"/>
        <end position="452"/>
    </location>
</feature>
<feature type="region of interest" description="Disordered" evidence="1">
    <location>
        <begin position="432"/>
        <end position="452"/>
    </location>
</feature>
<feature type="region of interest" description="Disordered" evidence="1">
    <location>
        <begin position="354"/>
        <end position="376"/>
    </location>
</feature>
<protein>
    <recommendedName>
        <fullName evidence="2">Clr5 domain-containing protein</fullName>
    </recommendedName>
</protein>
<dbReference type="AlphaFoldDB" id="A0A4V1C6U8"/>
<evidence type="ECO:0000313" key="4">
    <source>
        <dbReference type="Proteomes" id="UP000294847"/>
    </source>
</evidence>
<proteinExistence type="predicted"/>
<name>A0A4V1C6U8_PYROR</name>
<accession>A0A4V1C6U8</accession>
<feature type="compositionally biased region" description="Low complexity" evidence="1">
    <location>
        <begin position="104"/>
        <end position="116"/>
    </location>
</feature>
<sequence>MSSSQAVSRTEGPSSATWEMHKEMIKKLYIKDNMPLKDVIDIMRVDHGLVASVKMYKYRLKTWGLRKNQPIRRRTSGNLDSDSNLSCGSCPVTRTSSPLPHPLSTTTSRSSQSEQSGATENILRILNRYFSSLDDPSTVPFPQLSAEELYQIQLRRQHGSMEMLRDSDPHSSTEMAMLNFFMYQITTLAKQREYWSFVHGLFLLHRFSLIPGSGPFITMMVKQYRDALRIYLEPGHPFEQMWSQVADEVDQQQQLHGAPLPGVVPLAAIEVYMRCVDDHLRSHFGRLDYTYQDSHLRLLINASRPCDYAAEVFSLVDDAGFPASDMRFILSSVLAEELMKECVYIELRRFSPNASSLPPGGPTPSTRSSSFEEASEEDEGGFLPFDEVFSADRDAVDVLVRLIGRLQTAARSGRGLGPEALRRIKMEAATVIGDGDDMGQDSTNSSSPSYTM</sequence>
<feature type="compositionally biased region" description="Polar residues" evidence="1">
    <location>
        <begin position="76"/>
        <end position="98"/>
    </location>
</feature>
<evidence type="ECO:0000313" key="3">
    <source>
        <dbReference type="EMBL" id="QBZ61138.1"/>
    </source>
</evidence>
<reference evidence="3 4" key="1">
    <citation type="journal article" date="2019" name="Mol. Biol. Evol.">
        <title>Blast fungal genomes show frequent chromosomal changes, gene gains and losses, and effector gene turnover.</title>
        <authorList>
            <person name="Gomez Luciano L.B."/>
            <person name="Jason Tsai I."/>
            <person name="Chuma I."/>
            <person name="Tosa Y."/>
            <person name="Chen Y.H."/>
            <person name="Li J.Y."/>
            <person name="Li M.Y."/>
            <person name="Jade Lu M.Y."/>
            <person name="Nakayashiki H."/>
            <person name="Li W.H."/>
        </authorList>
    </citation>
    <scope>NUCLEOTIDE SEQUENCE [LARGE SCALE GENOMIC DNA]</scope>
    <source>
        <strain evidence="3">MZ5-1-6</strain>
    </source>
</reference>
<dbReference type="EMBL" id="CP034207">
    <property type="protein sequence ID" value="QBZ61138.1"/>
    <property type="molecule type" value="Genomic_DNA"/>
</dbReference>
<dbReference type="Proteomes" id="UP000294847">
    <property type="component" value="Chromosome 4"/>
</dbReference>
<feature type="compositionally biased region" description="Low complexity" evidence="1">
    <location>
        <begin position="355"/>
        <end position="372"/>
    </location>
</feature>
<evidence type="ECO:0000259" key="2">
    <source>
        <dbReference type="Pfam" id="PF14420"/>
    </source>
</evidence>
<dbReference type="PANTHER" id="PTHR38788:SF3">
    <property type="entry name" value="CLR5 DOMAIN-CONTAINING PROTEIN"/>
    <property type="match status" value="1"/>
</dbReference>
<dbReference type="Pfam" id="PF14420">
    <property type="entry name" value="Clr5"/>
    <property type="match status" value="1"/>
</dbReference>
<gene>
    <name evidence="3" type="ORF">PoMZ_08084</name>
</gene>
<dbReference type="PANTHER" id="PTHR38788">
    <property type="entry name" value="CLR5 DOMAIN-CONTAINING PROTEIN"/>
    <property type="match status" value="1"/>
</dbReference>
<dbReference type="InterPro" id="IPR025676">
    <property type="entry name" value="Clr5_dom"/>
</dbReference>
<organism evidence="3 4">
    <name type="scientific">Pyricularia oryzae</name>
    <name type="common">Rice blast fungus</name>
    <name type="synonym">Magnaporthe oryzae</name>
    <dbReference type="NCBI Taxonomy" id="318829"/>
    <lineage>
        <taxon>Eukaryota</taxon>
        <taxon>Fungi</taxon>
        <taxon>Dikarya</taxon>
        <taxon>Ascomycota</taxon>
        <taxon>Pezizomycotina</taxon>
        <taxon>Sordariomycetes</taxon>
        <taxon>Sordariomycetidae</taxon>
        <taxon>Magnaporthales</taxon>
        <taxon>Pyriculariaceae</taxon>
        <taxon>Pyricularia</taxon>
    </lineage>
</organism>
<evidence type="ECO:0000256" key="1">
    <source>
        <dbReference type="SAM" id="MobiDB-lite"/>
    </source>
</evidence>
<feature type="region of interest" description="Disordered" evidence="1">
    <location>
        <begin position="72"/>
        <end position="117"/>
    </location>
</feature>